<dbReference type="PANTHER" id="PTHR43133:SF58">
    <property type="entry name" value="ECF RNA POLYMERASE SIGMA FACTOR SIGD"/>
    <property type="match status" value="1"/>
</dbReference>
<dbReference type="InterPro" id="IPR039425">
    <property type="entry name" value="RNA_pol_sigma-70-like"/>
</dbReference>
<gene>
    <name evidence="8" type="primary">sigX</name>
    <name evidence="8" type="ORF">SAMEA3906486_01406</name>
</gene>
<dbReference type="Pfam" id="PF08281">
    <property type="entry name" value="Sigma70_r4_2"/>
    <property type="match status" value="1"/>
</dbReference>
<evidence type="ECO:0000256" key="1">
    <source>
        <dbReference type="ARBA" id="ARBA00010641"/>
    </source>
</evidence>
<evidence type="ECO:0000256" key="2">
    <source>
        <dbReference type="ARBA" id="ARBA00023015"/>
    </source>
</evidence>
<dbReference type="CDD" id="cd06171">
    <property type="entry name" value="Sigma70_r4"/>
    <property type="match status" value="1"/>
</dbReference>
<dbReference type="NCBIfam" id="NF009191">
    <property type="entry name" value="PRK12539.1"/>
    <property type="match status" value="1"/>
</dbReference>
<dbReference type="InterPro" id="IPR007627">
    <property type="entry name" value="RNA_pol_sigma70_r2"/>
</dbReference>
<dbReference type="InterPro" id="IPR036388">
    <property type="entry name" value="WH-like_DNA-bd_sf"/>
</dbReference>
<dbReference type="Gene3D" id="1.10.10.10">
    <property type="entry name" value="Winged helix-like DNA-binding domain superfamily/Winged helix DNA-binding domain"/>
    <property type="match status" value="1"/>
</dbReference>
<dbReference type="SUPFAM" id="SSF88946">
    <property type="entry name" value="Sigma2 domain of RNA polymerase sigma factors"/>
    <property type="match status" value="1"/>
</dbReference>
<evidence type="ECO:0000256" key="5">
    <source>
        <dbReference type="ARBA" id="ARBA00023163"/>
    </source>
</evidence>
<reference evidence="8 9" key="1">
    <citation type="submission" date="2016-04" db="EMBL/GenBank/DDBJ databases">
        <authorList>
            <consortium name="Pathogen Informatics"/>
        </authorList>
    </citation>
    <scope>NUCLEOTIDE SEQUENCE [LARGE SCALE GENOMIC DNA]</scope>
    <source>
        <strain evidence="8 9">H050680373</strain>
    </source>
</reference>
<evidence type="ECO:0000313" key="8">
    <source>
        <dbReference type="EMBL" id="SAI67253.1"/>
    </source>
</evidence>
<dbReference type="Gene3D" id="1.10.1740.10">
    <property type="match status" value="1"/>
</dbReference>
<proteinExistence type="inferred from homology"/>
<organism evidence="8 9">
    <name type="scientific">Bordetella ansorpii</name>
    <dbReference type="NCBI Taxonomy" id="288768"/>
    <lineage>
        <taxon>Bacteria</taxon>
        <taxon>Pseudomonadati</taxon>
        <taxon>Pseudomonadota</taxon>
        <taxon>Betaproteobacteria</taxon>
        <taxon>Burkholderiales</taxon>
        <taxon>Alcaligenaceae</taxon>
        <taxon>Bordetella</taxon>
    </lineage>
</organism>
<keyword evidence="2" id="KW-0805">Transcription regulation</keyword>
<dbReference type="PANTHER" id="PTHR43133">
    <property type="entry name" value="RNA POLYMERASE ECF-TYPE SIGMA FACTO"/>
    <property type="match status" value="1"/>
</dbReference>
<dbReference type="EMBL" id="FKIF01000002">
    <property type="protein sequence ID" value="SAI67253.1"/>
    <property type="molecule type" value="Genomic_DNA"/>
</dbReference>
<feature type="domain" description="RNA polymerase sigma-70 region 2" evidence="6">
    <location>
        <begin position="39"/>
        <end position="102"/>
    </location>
</feature>
<dbReference type="RefSeq" id="WP_066125046.1">
    <property type="nucleotide sequence ID" value="NZ_FKIF01000002.1"/>
</dbReference>
<dbReference type="Pfam" id="PF04542">
    <property type="entry name" value="Sigma70_r2"/>
    <property type="match status" value="1"/>
</dbReference>
<comment type="similarity">
    <text evidence="1">Belongs to the sigma-70 factor family. ECF subfamily.</text>
</comment>
<evidence type="ECO:0000259" key="7">
    <source>
        <dbReference type="Pfam" id="PF08281"/>
    </source>
</evidence>
<dbReference type="NCBIfam" id="TIGR02937">
    <property type="entry name" value="sigma70-ECF"/>
    <property type="match status" value="1"/>
</dbReference>
<dbReference type="GO" id="GO:0003677">
    <property type="term" value="F:DNA binding"/>
    <property type="evidence" value="ECO:0007669"/>
    <property type="project" value="UniProtKB-KW"/>
</dbReference>
<dbReference type="InterPro" id="IPR014284">
    <property type="entry name" value="RNA_pol_sigma-70_dom"/>
</dbReference>
<dbReference type="InterPro" id="IPR013324">
    <property type="entry name" value="RNA_pol_sigma_r3/r4-like"/>
</dbReference>
<protein>
    <submittedName>
        <fullName evidence="8">RNA polymerase sigma factor RpoE</fullName>
    </submittedName>
</protein>
<dbReference type="GO" id="GO:0006352">
    <property type="term" value="P:DNA-templated transcription initiation"/>
    <property type="evidence" value="ECO:0007669"/>
    <property type="project" value="InterPro"/>
</dbReference>
<dbReference type="InterPro" id="IPR013325">
    <property type="entry name" value="RNA_pol_sigma_r2"/>
</dbReference>
<dbReference type="NCBIfam" id="NF009188">
    <property type="entry name" value="PRK12536.1"/>
    <property type="match status" value="1"/>
</dbReference>
<keyword evidence="3" id="KW-0731">Sigma factor</keyword>
<dbReference type="InterPro" id="IPR013249">
    <property type="entry name" value="RNA_pol_sigma70_r4_t2"/>
</dbReference>
<feature type="domain" description="RNA polymerase sigma factor 70 region 4 type 2" evidence="7">
    <location>
        <begin position="130"/>
        <end position="182"/>
    </location>
</feature>
<dbReference type="STRING" id="288768.SAMEA3906486_01406"/>
<keyword evidence="5" id="KW-0804">Transcription</keyword>
<keyword evidence="9" id="KW-1185">Reference proteome</keyword>
<dbReference type="AlphaFoldDB" id="A0A157SAH6"/>
<accession>A0A157SAH6</accession>
<dbReference type="GO" id="GO:0016987">
    <property type="term" value="F:sigma factor activity"/>
    <property type="evidence" value="ECO:0007669"/>
    <property type="project" value="UniProtKB-KW"/>
</dbReference>
<evidence type="ECO:0000256" key="4">
    <source>
        <dbReference type="ARBA" id="ARBA00023125"/>
    </source>
</evidence>
<dbReference type="SUPFAM" id="SSF88659">
    <property type="entry name" value="Sigma3 and sigma4 domains of RNA polymerase sigma factors"/>
    <property type="match status" value="1"/>
</dbReference>
<dbReference type="Proteomes" id="UP000076848">
    <property type="component" value="Unassembled WGS sequence"/>
</dbReference>
<evidence type="ECO:0000313" key="9">
    <source>
        <dbReference type="Proteomes" id="UP000076848"/>
    </source>
</evidence>
<keyword evidence="4" id="KW-0238">DNA-binding</keyword>
<evidence type="ECO:0000259" key="6">
    <source>
        <dbReference type="Pfam" id="PF04542"/>
    </source>
</evidence>
<sequence length="190" mass="21217">MVMHSRQAPPAAAELRLKALFLAGLDGDARAYHAFLQALGAHLRAYLRKRLFRMPDDIEDIVQEVLIAVHNGRHTYLADQPLTAWTHAIARYKVTDFLRRRAQREALHDPLDDDADIFSESDEEAAMARRDVEKLLAGLPDRHRLPLVHVKLEGLSVTETAKLTGFSESAVKVGIHRGLKSLAAKMRGAS</sequence>
<name>A0A157SAH6_9BORD</name>
<evidence type="ECO:0000256" key="3">
    <source>
        <dbReference type="ARBA" id="ARBA00023082"/>
    </source>
</evidence>